<reference evidence="2 3" key="2">
    <citation type="submission" date="2019-05" db="EMBL/GenBank/DDBJ databases">
        <title>Glycomyces buryatensis sp. nov.</title>
        <authorList>
            <person name="Nikitina E."/>
        </authorList>
    </citation>
    <scope>NUCLEOTIDE SEQUENCE [LARGE SCALE GENOMIC DNA]</scope>
    <source>
        <strain evidence="2 3">18</strain>
    </source>
</reference>
<proteinExistence type="predicted"/>
<evidence type="ECO:0000259" key="1">
    <source>
        <dbReference type="SMART" id="SM00960"/>
    </source>
</evidence>
<evidence type="ECO:0000313" key="3">
    <source>
        <dbReference type="Proteomes" id="UP000308760"/>
    </source>
</evidence>
<dbReference type="AlphaFoldDB" id="A0A4S8QJZ6"/>
<dbReference type="Pfam" id="PF03259">
    <property type="entry name" value="Robl_LC7"/>
    <property type="match status" value="1"/>
</dbReference>
<dbReference type="RefSeq" id="WP_136532716.1">
    <property type="nucleotide sequence ID" value="NZ_STGY01000004.1"/>
</dbReference>
<dbReference type="Proteomes" id="UP000308760">
    <property type="component" value="Unassembled WGS sequence"/>
</dbReference>
<dbReference type="InterPro" id="IPR004942">
    <property type="entry name" value="Roadblock/LAMTOR2_dom"/>
</dbReference>
<reference evidence="3" key="1">
    <citation type="submission" date="2019-04" db="EMBL/GenBank/DDBJ databases">
        <title>Nocardioides xinjiangensis sp. nov.</title>
        <authorList>
            <person name="Liu S."/>
        </authorList>
    </citation>
    <scope>NUCLEOTIDE SEQUENCE [LARGE SCALE GENOMIC DNA]</scope>
    <source>
        <strain evidence="3">18</strain>
    </source>
</reference>
<evidence type="ECO:0000313" key="2">
    <source>
        <dbReference type="EMBL" id="THV43325.1"/>
    </source>
</evidence>
<dbReference type="InterPro" id="IPR053141">
    <property type="entry name" value="Mycobact_SerProt_Inhib_Rv3364c"/>
</dbReference>
<accession>A0A4S8QJZ6</accession>
<comment type="caution">
    <text evidence="2">The sequence shown here is derived from an EMBL/GenBank/DDBJ whole genome shotgun (WGS) entry which is preliminary data.</text>
</comment>
<protein>
    <submittedName>
        <fullName evidence="2">Roadblock/LC7 domain-containing protein</fullName>
    </submittedName>
</protein>
<sequence length="144" mass="15010">MSNLGVYERSLSMLLGSLVARTPGLSHAVLVSVDGIPLAVSSGLPKERADQLASIGSGLLSIGEGAGRTMNHGPTQQVIVEMAEGVLLAAPVGPQICLTLLAVSQCDREQLGYELGQFTMQVGPLLNEALTNTGSIPKVVLYRK</sequence>
<dbReference type="PANTHER" id="PTHR36222:SF1">
    <property type="entry name" value="SERINE PROTEASE INHIBITOR RV3364C"/>
    <property type="match status" value="1"/>
</dbReference>
<keyword evidence="3" id="KW-1185">Reference proteome</keyword>
<gene>
    <name evidence="2" type="ORF">FAB82_01200</name>
</gene>
<organism evidence="2 3">
    <name type="scientific">Glycomyces buryatensis</name>
    <dbReference type="NCBI Taxonomy" id="2570927"/>
    <lineage>
        <taxon>Bacteria</taxon>
        <taxon>Bacillati</taxon>
        <taxon>Actinomycetota</taxon>
        <taxon>Actinomycetes</taxon>
        <taxon>Glycomycetales</taxon>
        <taxon>Glycomycetaceae</taxon>
        <taxon>Glycomyces</taxon>
    </lineage>
</organism>
<dbReference type="SMART" id="SM00960">
    <property type="entry name" value="Robl_LC7"/>
    <property type="match status" value="1"/>
</dbReference>
<dbReference type="SUPFAM" id="SSF103196">
    <property type="entry name" value="Roadblock/LC7 domain"/>
    <property type="match status" value="1"/>
</dbReference>
<dbReference type="PANTHER" id="PTHR36222">
    <property type="entry name" value="SERINE PROTEASE INHIBITOR RV3364C"/>
    <property type="match status" value="1"/>
</dbReference>
<dbReference type="OrthoDB" id="5187023at2"/>
<dbReference type="EMBL" id="STGY01000004">
    <property type="protein sequence ID" value="THV43325.1"/>
    <property type="molecule type" value="Genomic_DNA"/>
</dbReference>
<name>A0A4S8QJZ6_9ACTN</name>
<feature type="domain" description="Roadblock/LAMTOR2" evidence="1">
    <location>
        <begin position="11"/>
        <end position="102"/>
    </location>
</feature>
<dbReference type="Gene3D" id="3.30.450.30">
    <property type="entry name" value="Dynein light chain 2a, cytoplasmic"/>
    <property type="match status" value="1"/>
</dbReference>